<sequence length="113" mass="12281">ATAASTPLRPDRRQGARPGADAPVGPRGATRDQRAAAAARHRARRGAGPGLVGAGGRQHARPPGRPCRVPRLGGRLGRDRGGAPARLPRRRDPRGAALPRLRRRRRRRRRREV</sequence>
<feature type="region of interest" description="Disordered" evidence="1">
    <location>
        <begin position="1"/>
        <end position="113"/>
    </location>
</feature>
<accession>A0A6J4RG81</accession>
<evidence type="ECO:0000313" key="2">
    <source>
        <dbReference type="EMBL" id="CAA9473082.1"/>
    </source>
</evidence>
<dbReference type="AlphaFoldDB" id="A0A6J4RG81"/>
<feature type="compositionally biased region" description="Gly residues" evidence="1">
    <location>
        <begin position="47"/>
        <end position="56"/>
    </location>
</feature>
<feature type="compositionally biased region" description="Basic residues" evidence="1">
    <location>
        <begin position="100"/>
        <end position="113"/>
    </location>
</feature>
<feature type="non-terminal residue" evidence="2">
    <location>
        <position position="1"/>
    </location>
</feature>
<feature type="non-terminal residue" evidence="2">
    <location>
        <position position="113"/>
    </location>
</feature>
<gene>
    <name evidence="2" type="ORF">AVDCRST_MAG53-61</name>
</gene>
<dbReference type="EMBL" id="CADCVR010000003">
    <property type="protein sequence ID" value="CAA9473082.1"/>
    <property type="molecule type" value="Genomic_DNA"/>
</dbReference>
<organism evidence="2">
    <name type="scientific">uncultured Solirubrobacteraceae bacterium</name>
    <dbReference type="NCBI Taxonomy" id="1162706"/>
    <lineage>
        <taxon>Bacteria</taxon>
        <taxon>Bacillati</taxon>
        <taxon>Actinomycetota</taxon>
        <taxon>Thermoleophilia</taxon>
        <taxon>Solirubrobacterales</taxon>
        <taxon>Solirubrobacteraceae</taxon>
        <taxon>environmental samples</taxon>
    </lineage>
</organism>
<name>A0A6J4RG81_9ACTN</name>
<evidence type="ECO:0000256" key="1">
    <source>
        <dbReference type="SAM" id="MobiDB-lite"/>
    </source>
</evidence>
<protein>
    <submittedName>
        <fullName evidence="2">Heat shock protein 60 family co-chaperone GroES</fullName>
    </submittedName>
</protein>
<reference evidence="2" key="1">
    <citation type="submission" date="2020-02" db="EMBL/GenBank/DDBJ databases">
        <authorList>
            <person name="Meier V. D."/>
        </authorList>
    </citation>
    <scope>NUCLEOTIDE SEQUENCE</scope>
    <source>
        <strain evidence="2">AVDCRST_MAG53</strain>
    </source>
</reference>
<proteinExistence type="predicted"/>
<keyword evidence="2" id="KW-0346">Stress response</keyword>